<dbReference type="Gene3D" id="3.40.1350.10">
    <property type="match status" value="1"/>
</dbReference>
<dbReference type="SUPFAM" id="SSF52980">
    <property type="entry name" value="Restriction endonuclease-like"/>
    <property type="match status" value="1"/>
</dbReference>
<dbReference type="CDD" id="cd20736">
    <property type="entry name" value="PoNe_Nuclease"/>
    <property type="match status" value="1"/>
</dbReference>
<protein>
    <recommendedName>
        <fullName evidence="2">UPF0102 protein IMZ16_06445</fullName>
    </recommendedName>
</protein>
<organism evidence="3 4">
    <name type="scientific">Cruoricaptor ignavus</name>
    <dbReference type="NCBI Taxonomy" id="1118202"/>
    <lineage>
        <taxon>Bacteria</taxon>
        <taxon>Pseudomonadati</taxon>
        <taxon>Bacteroidota</taxon>
        <taxon>Flavobacteriia</taxon>
        <taxon>Flavobacteriales</taxon>
        <taxon>Weeksellaceae</taxon>
        <taxon>Cruoricaptor</taxon>
    </lineage>
</organism>
<dbReference type="KEGG" id="civ:IMZ16_06445"/>
<dbReference type="Pfam" id="PF02021">
    <property type="entry name" value="UPF0102"/>
    <property type="match status" value="1"/>
</dbReference>
<dbReference type="AlphaFoldDB" id="A0A7M1T021"/>
<dbReference type="Proteomes" id="UP000593605">
    <property type="component" value="Chromosome"/>
</dbReference>
<name>A0A7M1T021_9FLAO</name>
<evidence type="ECO:0000256" key="2">
    <source>
        <dbReference type="HAMAP-Rule" id="MF_00048"/>
    </source>
</evidence>
<gene>
    <name evidence="3" type="ORF">IMZ16_06445</name>
</gene>
<dbReference type="HAMAP" id="MF_00048">
    <property type="entry name" value="UPF0102"/>
    <property type="match status" value="1"/>
</dbReference>
<dbReference type="EMBL" id="CP063145">
    <property type="protein sequence ID" value="QOR73178.1"/>
    <property type="molecule type" value="Genomic_DNA"/>
</dbReference>
<dbReference type="InterPro" id="IPR011856">
    <property type="entry name" value="tRNA_endonuc-like_dom_sf"/>
</dbReference>
<sequence>MASHNDFGKMAEDMACDFLQKLGYKILARNFLYQKAEIDIICKKAGEIVFAEVKARMNNVLMEPQEAVTKGKMRRIISAADAFLQSIDAEETARFDIITVMPSTTGNLEINHIEAAFESIDAV</sequence>
<evidence type="ECO:0000313" key="3">
    <source>
        <dbReference type="EMBL" id="QOR73178.1"/>
    </source>
</evidence>
<proteinExistence type="inferred from homology"/>
<comment type="similarity">
    <text evidence="1 2">Belongs to the UPF0102 family.</text>
</comment>
<dbReference type="PANTHER" id="PTHR34039">
    <property type="entry name" value="UPF0102 PROTEIN YRAN"/>
    <property type="match status" value="1"/>
</dbReference>
<dbReference type="PANTHER" id="PTHR34039:SF1">
    <property type="entry name" value="UPF0102 PROTEIN YRAN"/>
    <property type="match status" value="1"/>
</dbReference>
<dbReference type="RefSeq" id="WP_193439352.1">
    <property type="nucleotide sequence ID" value="NZ_CP063145.1"/>
</dbReference>
<dbReference type="InterPro" id="IPR011335">
    <property type="entry name" value="Restrct_endonuc-II-like"/>
</dbReference>
<evidence type="ECO:0000313" key="4">
    <source>
        <dbReference type="Proteomes" id="UP000593605"/>
    </source>
</evidence>
<dbReference type="GO" id="GO:0003676">
    <property type="term" value="F:nucleic acid binding"/>
    <property type="evidence" value="ECO:0007669"/>
    <property type="project" value="InterPro"/>
</dbReference>
<evidence type="ECO:0000256" key="1">
    <source>
        <dbReference type="ARBA" id="ARBA00006738"/>
    </source>
</evidence>
<dbReference type="InterPro" id="IPR003509">
    <property type="entry name" value="UPF0102_YraN-like"/>
</dbReference>
<reference evidence="3 4" key="1">
    <citation type="submission" date="2020-10" db="EMBL/GenBank/DDBJ databases">
        <title>Complete genome of Cruoricapor ignavus strain M1214 isolated from the blood culture of a febrile patient.</title>
        <authorList>
            <person name="Guglielmino C.J.D."/>
        </authorList>
    </citation>
    <scope>NUCLEOTIDE SEQUENCE [LARGE SCALE GENOMIC DNA]</scope>
    <source>
        <strain evidence="3 4">M1214</strain>
    </source>
</reference>
<accession>A0A7M1T021</accession>